<comment type="caution">
    <text evidence="1">The sequence shown here is derived from an EMBL/GenBank/DDBJ whole genome shotgun (WGS) entry which is preliminary data.</text>
</comment>
<accession>A0ACB8DSQ9</accession>
<evidence type="ECO:0000313" key="2">
    <source>
        <dbReference type="Proteomes" id="UP000821865"/>
    </source>
</evidence>
<gene>
    <name evidence="1" type="ORF">HPB49_001877</name>
</gene>
<name>A0ACB8DSQ9_DERSI</name>
<evidence type="ECO:0000313" key="1">
    <source>
        <dbReference type="EMBL" id="KAH7977482.1"/>
    </source>
</evidence>
<dbReference type="EMBL" id="CM023470">
    <property type="protein sequence ID" value="KAH7977482.1"/>
    <property type="molecule type" value="Genomic_DNA"/>
</dbReference>
<dbReference type="Proteomes" id="UP000821865">
    <property type="component" value="Chromosome 1"/>
</dbReference>
<reference evidence="1" key="1">
    <citation type="submission" date="2020-05" db="EMBL/GenBank/DDBJ databases">
        <title>Large-scale comparative analyses of tick genomes elucidate their genetic diversity and vector capacities.</title>
        <authorList>
            <person name="Jia N."/>
            <person name="Wang J."/>
            <person name="Shi W."/>
            <person name="Du L."/>
            <person name="Sun Y."/>
            <person name="Zhan W."/>
            <person name="Jiang J."/>
            <person name="Wang Q."/>
            <person name="Zhang B."/>
            <person name="Ji P."/>
            <person name="Sakyi L.B."/>
            <person name="Cui X."/>
            <person name="Yuan T."/>
            <person name="Jiang B."/>
            <person name="Yang W."/>
            <person name="Lam T.T.-Y."/>
            <person name="Chang Q."/>
            <person name="Ding S."/>
            <person name="Wang X."/>
            <person name="Zhu J."/>
            <person name="Ruan X."/>
            <person name="Zhao L."/>
            <person name="Wei J."/>
            <person name="Que T."/>
            <person name="Du C."/>
            <person name="Cheng J."/>
            <person name="Dai P."/>
            <person name="Han X."/>
            <person name="Huang E."/>
            <person name="Gao Y."/>
            <person name="Liu J."/>
            <person name="Shao H."/>
            <person name="Ye R."/>
            <person name="Li L."/>
            <person name="Wei W."/>
            <person name="Wang X."/>
            <person name="Wang C."/>
            <person name="Yang T."/>
            <person name="Huo Q."/>
            <person name="Li W."/>
            <person name="Guo W."/>
            <person name="Chen H."/>
            <person name="Zhou L."/>
            <person name="Ni X."/>
            <person name="Tian J."/>
            <person name="Zhou Y."/>
            <person name="Sheng Y."/>
            <person name="Liu T."/>
            <person name="Pan Y."/>
            <person name="Xia L."/>
            <person name="Li J."/>
            <person name="Zhao F."/>
            <person name="Cao W."/>
        </authorList>
    </citation>
    <scope>NUCLEOTIDE SEQUENCE</scope>
    <source>
        <strain evidence="1">Dsil-2018</strain>
    </source>
</reference>
<sequence>MSYHPSCSVIGCKPSDRPGRIRHRLPGDEALRLAWLQCIGLPATKKFALVCSRHFAPEDYTHDPRMQQEMGIAFKPALRPGTLPTLFVPNTAPLPAPWSSPPKASQTGETCRCSRAPLLCTTSTQTTQDDCSLPATSEADTQTLGILRTAATQTPQQPSSRRNAGTSTSHAMAPTVSWTPSKAQVFDVVVPAGNGPETVVDATASLVGLSEVYCVQHMGGLNFQVTVKSMASMTQIVDAGCLLIDGKHCPVVPVDLQVTNIACLFLPSFVPNEVLVQALSPYGKVLSVNAGLMSGRCGVLTGTRFVRMEMSTTNPVPNYLQVSGHRVTFDYQDLQSVRHRSGLSDHCHAQCTVPFCGRCGLNGHESEGCDRPCQCYADGHPAVVCPVRHSYLDTAAGAFPPLSPASAAVPFARDAVTEEIVINQPVSANDEEASNLGNYNMPCSPASQTTKGDGGSTSAAIISVPDCTEFLNIVKTPHPMSSTLGTSMKPAVASPATIVSLPTPCPIPGSSAKAIVPLRLNEPLTTEVVGSDDIGSRIPTTTHTIIRKQLQPWSSK</sequence>
<proteinExistence type="predicted"/>
<keyword evidence="2" id="KW-1185">Reference proteome</keyword>
<organism evidence="1 2">
    <name type="scientific">Dermacentor silvarum</name>
    <name type="common">Tick</name>
    <dbReference type="NCBI Taxonomy" id="543639"/>
    <lineage>
        <taxon>Eukaryota</taxon>
        <taxon>Metazoa</taxon>
        <taxon>Ecdysozoa</taxon>
        <taxon>Arthropoda</taxon>
        <taxon>Chelicerata</taxon>
        <taxon>Arachnida</taxon>
        <taxon>Acari</taxon>
        <taxon>Parasitiformes</taxon>
        <taxon>Ixodida</taxon>
        <taxon>Ixodoidea</taxon>
        <taxon>Ixodidae</taxon>
        <taxon>Rhipicephalinae</taxon>
        <taxon>Dermacentor</taxon>
    </lineage>
</organism>
<protein>
    <submittedName>
        <fullName evidence="1">Uncharacterized protein</fullName>
    </submittedName>
</protein>